<dbReference type="OrthoDB" id="1451580at2"/>
<reference evidence="1 2" key="1">
    <citation type="submission" date="2017-05" db="EMBL/GenBank/DDBJ databases">
        <title>The draft genome sequence of Idiomarina salinarum WNB302.</title>
        <authorList>
            <person name="Sun Y."/>
            <person name="Chen B."/>
            <person name="Du Z."/>
        </authorList>
    </citation>
    <scope>NUCLEOTIDE SEQUENCE [LARGE SCALE GENOMIC DNA]</scope>
    <source>
        <strain evidence="1 2">WNB302</strain>
    </source>
</reference>
<sequence length="101" mass="11509">MDKNLSLFNQINSLSYWLLKESHFKSSISLDASDDSFFISIKEGSESIYKHHIEDFSKKDSRFLQYELSSIVSHLLEIKRHVSASLSQGLNPSGIDLKSLT</sequence>
<dbReference type="AlphaFoldDB" id="A0A265UT75"/>
<protein>
    <submittedName>
        <fullName evidence="1">Uncharacterized protein</fullName>
    </submittedName>
</protein>
<comment type="caution">
    <text evidence="1">The sequence shown here is derived from an EMBL/GenBank/DDBJ whole genome shotgun (WGS) entry which is preliminary data.</text>
</comment>
<dbReference type="EMBL" id="NGJN01000004">
    <property type="protein sequence ID" value="OZV68490.1"/>
    <property type="molecule type" value="Genomic_DNA"/>
</dbReference>
<dbReference type="Proteomes" id="UP000216840">
    <property type="component" value="Unassembled WGS sequence"/>
</dbReference>
<gene>
    <name evidence="1" type="ORF">CA834_08415</name>
</gene>
<dbReference type="RefSeq" id="WP_094968255.1">
    <property type="nucleotide sequence ID" value="NZ_NGJN01000004.1"/>
</dbReference>
<proteinExistence type="predicted"/>
<organism evidence="1 2">
    <name type="scientific">Winogradskyella aurantia</name>
    <dbReference type="NCBI Taxonomy" id="1915063"/>
    <lineage>
        <taxon>Bacteria</taxon>
        <taxon>Pseudomonadati</taxon>
        <taxon>Bacteroidota</taxon>
        <taxon>Flavobacteriia</taxon>
        <taxon>Flavobacteriales</taxon>
        <taxon>Flavobacteriaceae</taxon>
        <taxon>Winogradskyella</taxon>
    </lineage>
</organism>
<name>A0A265UT75_9FLAO</name>
<accession>A0A265UT75</accession>
<evidence type="ECO:0000313" key="1">
    <source>
        <dbReference type="EMBL" id="OZV68490.1"/>
    </source>
</evidence>
<keyword evidence="2" id="KW-1185">Reference proteome</keyword>
<evidence type="ECO:0000313" key="2">
    <source>
        <dbReference type="Proteomes" id="UP000216840"/>
    </source>
</evidence>